<dbReference type="AlphaFoldDB" id="A0A1J1GPY1"/>
<dbReference type="RefSeq" id="XP_028527298.1">
    <property type="nucleotide sequence ID" value="XM_028670558.1"/>
</dbReference>
<dbReference type="OMA" id="LRIMNTK"/>
<keyword evidence="3" id="KW-1185">Reference proteome</keyword>
<proteinExistence type="predicted"/>
<evidence type="ECO:0000313" key="2">
    <source>
        <dbReference type="EMBL" id="CRG94480.1"/>
    </source>
</evidence>
<sequence>MKIHLFLLYHFYFLITIVVCIYFCCIDLYYNSKKYKLKFIRHIEIQLVRNLAELYDFKDEDIKNSSGISMKDLQLLYNRRESNYENTLSEGYFGDSRNLFVKLIDNIFFKNYYKYLEKDKEIIRSIYNTLDATTYEVLNFLKNLVDDAKDHVNMVFQGLNSYDKSELLIFNDVELHVWRSGNSINLVIDDQNAHEYLEQLKFNSEIPLSLENSFEYFRKLNEKNDKFFSLLSNNVFNYEGYIFEYYNLYINKFPLNYIYGDKSDIYDNYRNEMVKIFNEFTNSIFLFNKKGSTTVISIKKNVDEFHNLINNINRELDHTIEVKTHKLFMVLNKILNGDIKCIISFIAYILEMNLSKNKFKLDKIKEKYNEKLFQDKILNKINDLFLHEKEEIKESIAEFKIYIKDMFGFDVNSTGIRSLVSKLYGSVDIKSIENIFELIVFSLSCKRQINEYANFIELLKNESKNKRLGKKKFVGSHGKINEKVLFVPKRNSQNLILKYAEIYERSNFINDVTCCCMDLPLALLDMEKEIRKFTFFRFLIYSLNNELNKSEKLYFSSKKEILLNKNVILFFLYDILNFHSSYEKKYKYTYV</sequence>
<keyword evidence="1" id="KW-0812">Transmembrane</keyword>
<accession>A0A1J1GPY1</accession>
<organism evidence="2 3">
    <name type="scientific">Plasmodium gallinaceum</name>
    <dbReference type="NCBI Taxonomy" id="5849"/>
    <lineage>
        <taxon>Eukaryota</taxon>
        <taxon>Sar</taxon>
        <taxon>Alveolata</taxon>
        <taxon>Apicomplexa</taxon>
        <taxon>Aconoidasida</taxon>
        <taxon>Haemosporida</taxon>
        <taxon>Plasmodiidae</taxon>
        <taxon>Plasmodium</taxon>
        <taxon>Plasmodium (Haemamoeba)</taxon>
    </lineage>
</organism>
<keyword evidence="1" id="KW-1133">Transmembrane helix</keyword>
<gene>
    <name evidence="2" type="ORF">PGAL8A_00187500</name>
</gene>
<name>A0A1J1GPY1_PLAGA</name>
<feature type="transmembrane region" description="Helical" evidence="1">
    <location>
        <begin position="6"/>
        <end position="30"/>
    </location>
</feature>
<dbReference type="GeneID" id="39730402"/>
<dbReference type="EMBL" id="CVMV01000025">
    <property type="protein sequence ID" value="CRG94480.1"/>
    <property type="molecule type" value="Genomic_DNA"/>
</dbReference>
<dbReference type="OrthoDB" id="1490254at2759"/>
<evidence type="ECO:0000256" key="1">
    <source>
        <dbReference type="SAM" id="Phobius"/>
    </source>
</evidence>
<reference evidence="2" key="1">
    <citation type="submission" date="2015-04" db="EMBL/GenBank/DDBJ databases">
        <authorList>
            <consortium name="Pathogen Informatics"/>
        </authorList>
    </citation>
    <scope>NUCLEOTIDE SEQUENCE [LARGE SCALE GENOMIC DNA]</scope>
    <source>
        <strain evidence="2">8A</strain>
    </source>
</reference>
<comment type="caution">
    <text evidence="2">The sequence shown here is derived from an EMBL/GenBank/DDBJ whole genome shotgun (WGS) entry which is preliminary data.</text>
</comment>
<dbReference type="VEuPathDB" id="PlasmoDB:PGAL8A_00187500"/>
<protein>
    <submittedName>
        <fullName evidence="2">Fam-f protein</fullName>
    </submittedName>
</protein>
<keyword evidence="1" id="KW-0472">Membrane</keyword>
<evidence type="ECO:0000313" key="3">
    <source>
        <dbReference type="Proteomes" id="UP000220797"/>
    </source>
</evidence>
<dbReference type="Proteomes" id="UP000220797">
    <property type="component" value="Unassembled WGS sequence"/>
</dbReference>